<dbReference type="PANTHER" id="PTHR11771">
    <property type="entry name" value="LIPOXYGENASE"/>
    <property type="match status" value="1"/>
</dbReference>
<keyword evidence="6" id="KW-0223">Dioxygenase</keyword>
<dbReference type="SMART" id="SM00308">
    <property type="entry name" value="LH2"/>
    <property type="match status" value="1"/>
</dbReference>
<dbReference type="InterPro" id="IPR013819">
    <property type="entry name" value="LipOase_C"/>
</dbReference>
<dbReference type="GO" id="GO:0031408">
    <property type="term" value="P:oxylipin biosynthetic process"/>
    <property type="evidence" value="ECO:0007669"/>
    <property type="project" value="UniProtKB-UniRule"/>
</dbReference>
<evidence type="ECO:0000256" key="3">
    <source>
        <dbReference type="ARBA" id="ARBA00022723"/>
    </source>
</evidence>
<sequence length="901" mass="102661">MLIGIFSCHYFSFSMGLFDCLAFFRTYIAGSICKFMHWNNGLDEVEEDVELLKLNGTIRIRKKAKIFQLRDQIDDFLGRKIKFEIVSSHSLQAVPGGGGLLSKSAWLAVSNAPLVRPAEGECLTYPITFIADKELRDAGALRVTNYSHHEFYLESVTLDDPSYHGQKIHFPCNSWIYNASNYRGARVFFTNQAYLPSQTPEGLAKYRDMELKVLQGDGEGERKWVDRIYDYDVYNDLGAPDHGPEYARTTLGGSKEFPYPRRCRTGRKRNESDKFTEKPVSIPELIYVPRDEIFDHIKTQNFAADSIKAISHLISRTVEYISKGKDQFNTMEEVYSLYVNSSDSESHSMRSDDNHLKRKLTSGIFSLLANGKKTGNPSLLKFPLPLIVQKNKDAWSTDAEFARQTIAGMHPFTIQRVKVFPLESKLDPKVYGPPPSSINSHHIEPYLEGMTVSEALKENRLYVLDYHDAFLPYIQKINALTDRKAYASRSMFLLTKEGTLTPVAIELSLPKGTGREDRVFVPPGNTSEKHQQSLWKLAKIHAILNDTAVHQTYSHFVRTHSSIEPIIIASHRQLSAMHPLMVLLLPHFKDTLNINALARKVLLNAEVKNILRGGIIEYTFSSGRYSLELSSILYKDWRFDEQGLPGDLLKRGMAVRDANAKYGLRLLIEDYPYAVDGLEVWDSIETWVTDFIRIFYIRDEDVIQDKELRTWWKEIREKGHGDKKDEPGWPSMDRIEDLVLVVTTIIWLASAHHAAVNFGQYPFAGFMPYRPTVGRKLIPTPNSPEYESFLKDPDAFLLSSISSPAQTIVGLSIIEVLSTHASNEEYLGQRSDTQWTNNPQVMRAFEKFQEKLFKIGQHIEQRNNDPLLKNRYGEVQVPYTLLLPTSKGGITNMGIPNSTSI</sequence>
<keyword evidence="9" id="KW-0443">Lipid metabolism</keyword>
<dbReference type="Gene3D" id="3.10.450.60">
    <property type="match status" value="1"/>
</dbReference>
<dbReference type="PRINTS" id="PR00087">
    <property type="entry name" value="LIPOXYGENASE"/>
</dbReference>
<comment type="caution">
    <text evidence="11">Lacks conserved residue(s) required for the propagation of feature annotation.</text>
</comment>
<name>A0A8T2UG99_CERRI</name>
<evidence type="ECO:0000256" key="2">
    <source>
        <dbReference type="ARBA" id="ARBA00022516"/>
    </source>
</evidence>
<dbReference type="AlphaFoldDB" id="A0A8T2UG99"/>
<dbReference type="GO" id="GO:0034440">
    <property type="term" value="P:lipid oxidation"/>
    <property type="evidence" value="ECO:0007669"/>
    <property type="project" value="InterPro"/>
</dbReference>
<dbReference type="Gene3D" id="2.60.60.20">
    <property type="entry name" value="PLAT/LH2 domain"/>
    <property type="match status" value="1"/>
</dbReference>
<dbReference type="EMBL" id="CM035412">
    <property type="protein sequence ID" value="KAH7432814.1"/>
    <property type="molecule type" value="Genomic_DNA"/>
</dbReference>
<evidence type="ECO:0000256" key="6">
    <source>
        <dbReference type="ARBA" id="ARBA00022964"/>
    </source>
</evidence>
<evidence type="ECO:0000259" key="14">
    <source>
        <dbReference type="PROSITE" id="PS51393"/>
    </source>
</evidence>
<evidence type="ECO:0000259" key="13">
    <source>
        <dbReference type="PROSITE" id="PS50095"/>
    </source>
</evidence>
<dbReference type="FunFam" id="1.20.245.10:FF:000002">
    <property type="entry name" value="Lipoxygenase"/>
    <property type="match status" value="1"/>
</dbReference>
<reference evidence="15" key="1">
    <citation type="submission" date="2021-08" db="EMBL/GenBank/DDBJ databases">
        <title>WGS assembly of Ceratopteris richardii.</title>
        <authorList>
            <person name="Marchant D.B."/>
            <person name="Chen G."/>
            <person name="Jenkins J."/>
            <person name="Shu S."/>
            <person name="Leebens-Mack J."/>
            <person name="Grimwood J."/>
            <person name="Schmutz J."/>
            <person name="Soltis P."/>
            <person name="Soltis D."/>
            <person name="Chen Z.-H."/>
        </authorList>
    </citation>
    <scope>NUCLEOTIDE SEQUENCE</scope>
    <source>
        <strain evidence="15">Whitten #5841</strain>
        <tissue evidence="15">Leaf</tissue>
    </source>
</reference>
<evidence type="ECO:0000256" key="8">
    <source>
        <dbReference type="ARBA" id="ARBA00023004"/>
    </source>
</evidence>
<dbReference type="Pfam" id="PF01477">
    <property type="entry name" value="PLAT"/>
    <property type="match status" value="1"/>
</dbReference>
<evidence type="ECO:0000256" key="10">
    <source>
        <dbReference type="ARBA" id="ARBA00023160"/>
    </source>
</evidence>
<dbReference type="GO" id="GO:0016702">
    <property type="term" value="F:oxidoreductase activity, acting on single donors with incorporation of molecular oxygen, incorporation of two atoms of oxygen"/>
    <property type="evidence" value="ECO:0007669"/>
    <property type="project" value="InterPro"/>
</dbReference>
<dbReference type="Gene3D" id="4.10.375.10">
    <property type="entry name" value="Lipoxygenase-1, Domain 2"/>
    <property type="match status" value="1"/>
</dbReference>
<feature type="domain" description="Lipoxygenase" evidence="14">
    <location>
        <begin position="193"/>
        <end position="901"/>
    </location>
</feature>
<dbReference type="SUPFAM" id="SSF49723">
    <property type="entry name" value="Lipase/lipooxygenase domain (PLAT/LH2 domain)"/>
    <property type="match status" value="1"/>
</dbReference>
<keyword evidence="5" id="KW-0276">Fatty acid metabolism</keyword>
<dbReference type="PROSITE" id="PS51393">
    <property type="entry name" value="LIPOXYGENASE_3"/>
    <property type="match status" value="1"/>
</dbReference>
<comment type="pathway">
    <text evidence="12">Lipid metabolism; oxylipin biosynthesis.</text>
</comment>
<protein>
    <recommendedName>
        <fullName evidence="12">Lipoxygenase</fullName>
        <ecNumber evidence="12">1.13.11.-</ecNumber>
    </recommendedName>
</protein>
<evidence type="ECO:0000256" key="11">
    <source>
        <dbReference type="PROSITE-ProRule" id="PRU00152"/>
    </source>
</evidence>
<comment type="similarity">
    <text evidence="1 12">Belongs to the lipoxygenase family.</text>
</comment>
<evidence type="ECO:0000313" key="16">
    <source>
        <dbReference type="Proteomes" id="UP000825935"/>
    </source>
</evidence>
<evidence type="ECO:0000256" key="4">
    <source>
        <dbReference type="ARBA" id="ARBA00022767"/>
    </source>
</evidence>
<dbReference type="FunFam" id="4.10.375.10:FF:000001">
    <property type="entry name" value="Lipoxygenase"/>
    <property type="match status" value="1"/>
</dbReference>
<dbReference type="InterPro" id="IPR000907">
    <property type="entry name" value="LipOase"/>
</dbReference>
<dbReference type="InterPro" id="IPR036392">
    <property type="entry name" value="PLAT/LH2_dom_sf"/>
</dbReference>
<proteinExistence type="inferred from homology"/>
<keyword evidence="10 12" id="KW-0275">Fatty acid biosynthesis</keyword>
<dbReference type="EMBL" id="CM035412">
    <property type="protein sequence ID" value="KAH7432816.1"/>
    <property type="molecule type" value="Genomic_DNA"/>
</dbReference>
<gene>
    <name evidence="15" type="ORF">KP509_07G041700</name>
</gene>
<dbReference type="InterPro" id="IPR001024">
    <property type="entry name" value="PLAT/LH2_dom"/>
</dbReference>
<evidence type="ECO:0000313" key="15">
    <source>
        <dbReference type="EMBL" id="KAH7432813.1"/>
    </source>
</evidence>
<keyword evidence="2 12" id="KW-0444">Lipid biosynthesis</keyword>
<organism evidence="15 16">
    <name type="scientific">Ceratopteris richardii</name>
    <name type="common">Triangle waterfern</name>
    <dbReference type="NCBI Taxonomy" id="49495"/>
    <lineage>
        <taxon>Eukaryota</taxon>
        <taxon>Viridiplantae</taxon>
        <taxon>Streptophyta</taxon>
        <taxon>Embryophyta</taxon>
        <taxon>Tracheophyta</taxon>
        <taxon>Polypodiopsida</taxon>
        <taxon>Polypodiidae</taxon>
        <taxon>Polypodiales</taxon>
        <taxon>Pteridineae</taxon>
        <taxon>Pteridaceae</taxon>
        <taxon>Parkerioideae</taxon>
        <taxon>Ceratopteris</taxon>
    </lineage>
</organism>
<comment type="caution">
    <text evidence="15">The sequence shown here is derived from an EMBL/GenBank/DDBJ whole genome shotgun (WGS) entry which is preliminary data.</text>
</comment>
<dbReference type="InterPro" id="IPR027433">
    <property type="entry name" value="Lipoxygenase_dom_3"/>
</dbReference>
<keyword evidence="3" id="KW-0479">Metal-binding</keyword>
<evidence type="ECO:0000256" key="1">
    <source>
        <dbReference type="ARBA" id="ARBA00009419"/>
    </source>
</evidence>
<accession>A0A8T2UG99</accession>
<dbReference type="EMBL" id="CM035412">
    <property type="protein sequence ID" value="KAH7432817.1"/>
    <property type="molecule type" value="Genomic_DNA"/>
</dbReference>
<keyword evidence="7" id="KW-0560">Oxidoreductase</keyword>
<evidence type="ECO:0000256" key="7">
    <source>
        <dbReference type="ARBA" id="ARBA00023002"/>
    </source>
</evidence>
<comment type="function">
    <text evidence="12">Plant lipoxygenase may be involved in a number of diverse aspects of plant physiology including growth and development, pest resistance, and senescence or responses to wounding.</text>
</comment>
<evidence type="ECO:0000256" key="12">
    <source>
        <dbReference type="RuleBase" id="RU003975"/>
    </source>
</evidence>
<dbReference type="Pfam" id="PF00305">
    <property type="entry name" value="Lipoxygenase"/>
    <property type="match status" value="1"/>
</dbReference>
<dbReference type="EMBL" id="CM035412">
    <property type="protein sequence ID" value="KAH7432813.1"/>
    <property type="molecule type" value="Genomic_DNA"/>
</dbReference>
<dbReference type="Gene3D" id="4.10.372.10">
    <property type="entry name" value="Lipoxygenase-1, Domain 3"/>
    <property type="match status" value="1"/>
</dbReference>
<dbReference type="PROSITE" id="PS50095">
    <property type="entry name" value="PLAT"/>
    <property type="match status" value="1"/>
</dbReference>
<dbReference type="Gene3D" id="1.20.245.10">
    <property type="entry name" value="Lipoxygenase-1, Domain 5"/>
    <property type="match status" value="1"/>
</dbReference>
<dbReference type="EC" id="1.13.11.-" evidence="12"/>
<dbReference type="InterPro" id="IPR036226">
    <property type="entry name" value="LipOase_C_sf"/>
</dbReference>
<evidence type="ECO:0000256" key="5">
    <source>
        <dbReference type="ARBA" id="ARBA00022832"/>
    </source>
</evidence>
<keyword evidence="8" id="KW-0408">Iron</keyword>
<dbReference type="PRINTS" id="PR00468">
    <property type="entry name" value="PLTLPOXGNASE"/>
</dbReference>
<dbReference type="OMA" id="MHEREFF"/>
<dbReference type="OrthoDB" id="407298at2759"/>
<dbReference type="EMBL" id="CM035412">
    <property type="protein sequence ID" value="KAH7432815.1"/>
    <property type="molecule type" value="Genomic_DNA"/>
</dbReference>
<keyword evidence="16" id="KW-1185">Reference proteome</keyword>
<dbReference type="PROSITE" id="PS00081">
    <property type="entry name" value="LIPOXYGENASE_2"/>
    <property type="match status" value="1"/>
</dbReference>
<keyword evidence="4 12" id="KW-0925">Oxylipin biosynthesis</keyword>
<dbReference type="GO" id="GO:0046872">
    <property type="term" value="F:metal ion binding"/>
    <property type="evidence" value="ECO:0007669"/>
    <property type="project" value="UniProtKB-UniRule"/>
</dbReference>
<dbReference type="Proteomes" id="UP000825935">
    <property type="component" value="Chromosome 7"/>
</dbReference>
<dbReference type="InterPro" id="IPR020834">
    <property type="entry name" value="LipOase_CS"/>
</dbReference>
<dbReference type="SUPFAM" id="SSF48484">
    <property type="entry name" value="Lipoxigenase"/>
    <property type="match status" value="1"/>
</dbReference>
<evidence type="ECO:0000256" key="9">
    <source>
        <dbReference type="ARBA" id="ARBA00023098"/>
    </source>
</evidence>
<feature type="domain" description="PLAT" evidence="13">
    <location>
        <begin position="60"/>
        <end position="190"/>
    </location>
</feature>
<dbReference type="GO" id="GO:0006633">
    <property type="term" value="P:fatty acid biosynthetic process"/>
    <property type="evidence" value="ECO:0007669"/>
    <property type="project" value="UniProtKB-KW"/>
</dbReference>
<dbReference type="InterPro" id="IPR001246">
    <property type="entry name" value="LipOase_plant"/>
</dbReference>